<reference evidence="1 2" key="1">
    <citation type="journal article" date="2018" name="Elife">
        <title>Firefly genomes illuminate parallel origins of bioluminescence in beetles.</title>
        <authorList>
            <person name="Fallon T.R."/>
            <person name="Lower S.E."/>
            <person name="Chang C.H."/>
            <person name="Bessho-Uehara M."/>
            <person name="Martin G.J."/>
            <person name="Bewick A.J."/>
            <person name="Behringer M."/>
            <person name="Debat H.J."/>
            <person name="Wong I."/>
            <person name="Day J.C."/>
            <person name="Suvorov A."/>
            <person name="Silva C.J."/>
            <person name="Stanger-Hall K.F."/>
            <person name="Hall D.W."/>
            <person name="Schmitz R.J."/>
            <person name="Nelson D.R."/>
            <person name="Lewis S.M."/>
            <person name="Shigenobu S."/>
            <person name="Bybee S.M."/>
            <person name="Larracuente A.M."/>
            <person name="Oba Y."/>
            <person name="Weng J.K."/>
        </authorList>
    </citation>
    <scope>NUCLEOTIDE SEQUENCE [LARGE SCALE GENOMIC DNA]</scope>
    <source>
        <strain evidence="1">1611_PpyrPB1</strain>
        <tissue evidence="1">Whole body</tissue>
    </source>
</reference>
<evidence type="ECO:0000313" key="1">
    <source>
        <dbReference type="EMBL" id="KAB0805419.1"/>
    </source>
</evidence>
<dbReference type="AlphaFoldDB" id="A0A5N4B740"/>
<keyword evidence="2" id="KW-1185">Reference proteome</keyword>
<proteinExistence type="predicted"/>
<accession>A0A5N4B740</accession>
<protein>
    <submittedName>
        <fullName evidence="1">Uncharacterized protein</fullName>
    </submittedName>
</protein>
<name>A0A5N4B740_PHOPY</name>
<sequence>MIFWSKLNEYKQLIAMPIIIPNKNDLNLINLQSDNISSPETFNSERDYEINYNELASPSTSSQTSAESTINLTDDDTTNIVKSFEASLKRPMAFRGPEMLKKACRNVYNLNLKQFLEKTVSGKYILTAYQNQKKLTKALRSQLSYILISGVMSDTRENLIPLDFEMLCDKICELFPSETRSTYYIPRIPGNKHLKPINPKGKLIDKYRNLKKLYSDSNSKEKVEEVVNEASSASEDNHGNEDDLKESAGWLKLYVEPWDLVLQHWNKSFILRKTAKSPTVAEFIGEWPILKHQNAYMLVNLDFQKLYPQCSISSLINEYMKWEKFFEILMNTTVLDKPSREFC</sequence>
<comment type="caution">
    <text evidence="1">The sequence shown here is derived from an EMBL/GenBank/DDBJ whole genome shotgun (WGS) entry which is preliminary data.</text>
</comment>
<dbReference type="Proteomes" id="UP000327044">
    <property type="component" value="Unassembled WGS sequence"/>
</dbReference>
<evidence type="ECO:0000313" key="2">
    <source>
        <dbReference type="Proteomes" id="UP000327044"/>
    </source>
</evidence>
<gene>
    <name evidence="1" type="ORF">PPYR_02389</name>
</gene>
<dbReference type="EMBL" id="VVIM01000001">
    <property type="protein sequence ID" value="KAB0805419.1"/>
    <property type="molecule type" value="Genomic_DNA"/>
</dbReference>
<dbReference type="InParanoid" id="A0A5N4B740"/>
<organism evidence="1 2">
    <name type="scientific">Photinus pyralis</name>
    <name type="common">Common eastern firefly</name>
    <name type="synonym">Lampyris pyralis</name>
    <dbReference type="NCBI Taxonomy" id="7054"/>
    <lineage>
        <taxon>Eukaryota</taxon>
        <taxon>Metazoa</taxon>
        <taxon>Ecdysozoa</taxon>
        <taxon>Arthropoda</taxon>
        <taxon>Hexapoda</taxon>
        <taxon>Insecta</taxon>
        <taxon>Pterygota</taxon>
        <taxon>Neoptera</taxon>
        <taxon>Endopterygota</taxon>
        <taxon>Coleoptera</taxon>
        <taxon>Polyphaga</taxon>
        <taxon>Elateriformia</taxon>
        <taxon>Elateroidea</taxon>
        <taxon>Lampyridae</taxon>
        <taxon>Lampyrinae</taxon>
        <taxon>Photinus</taxon>
    </lineage>
</organism>